<protein>
    <submittedName>
        <fullName evidence="2">Uncharacterized protein</fullName>
    </submittedName>
</protein>
<feature type="region of interest" description="Disordered" evidence="1">
    <location>
        <begin position="1"/>
        <end position="42"/>
    </location>
</feature>
<name>A0A5B7JXR2_PORTR</name>
<keyword evidence="3" id="KW-1185">Reference proteome</keyword>
<dbReference type="EMBL" id="VSRR010133167">
    <property type="protein sequence ID" value="MPD02802.1"/>
    <property type="molecule type" value="Genomic_DNA"/>
</dbReference>
<dbReference type="AlphaFoldDB" id="A0A5B7JXR2"/>
<dbReference type="Proteomes" id="UP000324222">
    <property type="component" value="Unassembled WGS sequence"/>
</dbReference>
<evidence type="ECO:0000256" key="1">
    <source>
        <dbReference type="SAM" id="MobiDB-lite"/>
    </source>
</evidence>
<proteinExistence type="predicted"/>
<feature type="compositionally biased region" description="Basic and acidic residues" evidence="1">
    <location>
        <begin position="105"/>
        <end position="118"/>
    </location>
</feature>
<sequence length="118" mass="12335">MIAEGTMISDDHFVDTPETKDSRGLSFIHAPDGGGGGGGGGGGDGEVVVVVRWCGHLSNGGVMAVMMAAGEVSCVITGKKEGRKEVKEGSEGRVLTVQSKQWGAKQREKRGVNWEGKY</sequence>
<comment type="caution">
    <text evidence="2">The sequence shown here is derived from an EMBL/GenBank/DDBJ whole genome shotgun (WGS) entry which is preliminary data.</text>
</comment>
<accession>A0A5B7JXR2</accession>
<feature type="region of interest" description="Disordered" evidence="1">
    <location>
        <begin position="97"/>
        <end position="118"/>
    </location>
</feature>
<evidence type="ECO:0000313" key="3">
    <source>
        <dbReference type="Proteomes" id="UP000324222"/>
    </source>
</evidence>
<feature type="compositionally biased region" description="Basic and acidic residues" evidence="1">
    <location>
        <begin position="9"/>
        <end position="23"/>
    </location>
</feature>
<gene>
    <name evidence="2" type="ORF">E2C01_098407</name>
</gene>
<evidence type="ECO:0000313" key="2">
    <source>
        <dbReference type="EMBL" id="MPD02802.1"/>
    </source>
</evidence>
<feature type="compositionally biased region" description="Gly residues" evidence="1">
    <location>
        <begin position="32"/>
        <end position="42"/>
    </location>
</feature>
<reference evidence="2 3" key="1">
    <citation type="submission" date="2019-05" db="EMBL/GenBank/DDBJ databases">
        <title>Another draft genome of Portunus trituberculatus and its Hox gene families provides insights of decapod evolution.</title>
        <authorList>
            <person name="Jeong J.-H."/>
            <person name="Song I."/>
            <person name="Kim S."/>
            <person name="Choi T."/>
            <person name="Kim D."/>
            <person name="Ryu S."/>
            <person name="Kim W."/>
        </authorList>
    </citation>
    <scope>NUCLEOTIDE SEQUENCE [LARGE SCALE GENOMIC DNA]</scope>
    <source>
        <tissue evidence="2">Muscle</tissue>
    </source>
</reference>
<organism evidence="2 3">
    <name type="scientific">Portunus trituberculatus</name>
    <name type="common">Swimming crab</name>
    <name type="synonym">Neptunus trituberculatus</name>
    <dbReference type="NCBI Taxonomy" id="210409"/>
    <lineage>
        <taxon>Eukaryota</taxon>
        <taxon>Metazoa</taxon>
        <taxon>Ecdysozoa</taxon>
        <taxon>Arthropoda</taxon>
        <taxon>Crustacea</taxon>
        <taxon>Multicrustacea</taxon>
        <taxon>Malacostraca</taxon>
        <taxon>Eumalacostraca</taxon>
        <taxon>Eucarida</taxon>
        <taxon>Decapoda</taxon>
        <taxon>Pleocyemata</taxon>
        <taxon>Brachyura</taxon>
        <taxon>Eubrachyura</taxon>
        <taxon>Portunoidea</taxon>
        <taxon>Portunidae</taxon>
        <taxon>Portuninae</taxon>
        <taxon>Portunus</taxon>
    </lineage>
</organism>